<dbReference type="PROSITE" id="PS50192">
    <property type="entry name" value="T_SNARE"/>
    <property type="match status" value="1"/>
</dbReference>
<feature type="domain" description="T-SNARE coiled-coil homology" evidence="11">
    <location>
        <begin position="249"/>
        <end position="311"/>
    </location>
</feature>
<dbReference type="Pfam" id="PF10496">
    <property type="entry name" value="Syntaxin-18_N"/>
    <property type="match status" value="1"/>
</dbReference>
<dbReference type="PANTHER" id="PTHR15959:SF0">
    <property type="entry name" value="SYNTAXIN-18"/>
    <property type="match status" value="1"/>
</dbReference>
<keyword evidence="8 10" id="KW-0472">Membrane</keyword>
<dbReference type="eggNOG" id="KOG3894">
    <property type="taxonomic scope" value="Eukaryota"/>
</dbReference>
<dbReference type="GO" id="GO:0006890">
    <property type="term" value="P:retrograde vesicle-mediated transport, Golgi to endoplasmic reticulum"/>
    <property type="evidence" value="ECO:0007669"/>
    <property type="project" value="TreeGrafter"/>
</dbReference>
<keyword evidence="6 10" id="KW-1133">Transmembrane helix</keyword>
<evidence type="ECO:0000256" key="5">
    <source>
        <dbReference type="ARBA" id="ARBA00022927"/>
    </source>
</evidence>
<evidence type="ECO:0000256" key="7">
    <source>
        <dbReference type="ARBA" id="ARBA00023054"/>
    </source>
</evidence>
<comment type="similarity">
    <text evidence="2">Belongs to the syntaxin family.</text>
</comment>
<keyword evidence="14" id="KW-1185">Reference proteome</keyword>
<evidence type="ECO:0000256" key="6">
    <source>
        <dbReference type="ARBA" id="ARBA00022989"/>
    </source>
</evidence>
<evidence type="ECO:0000259" key="11">
    <source>
        <dbReference type="PROSITE" id="PS50192"/>
    </source>
</evidence>
<dbReference type="PANTHER" id="PTHR15959">
    <property type="entry name" value="SYNTAXIN-18"/>
    <property type="match status" value="1"/>
</dbReference>
<dbReference type="SMART" id="SM00397">
    <property type="entry name" value="t_SNARE"/>
    <property type="match status" value="1"/>
</dbReference>
<gene>
    <name evidence="12 13" type="ordered locus">CAGL0K05489g</name>
</gene>
<feature type="transmembrane region" description="Helical" evidence="10">
    <location>
        <begin position="321"/>
        <end position="339"/>
    </location>
</feature>
<evidence type="ECO:0000256" key="1">
    <source>
        <dbReference type="ARBA" id="ARBA00004211"/>
    </source>
</evidence>
<evidence type="ECO:0000313" key="13">
    <source>
        <dbReference type="EMBL" id="CAG61425.1"/>
    </source>
</evidence>
<feature type="coiled-coil region" evidence="9">
    <location>
        <begin position="216"/>
        <end position="258"/>
    </location>
</feature>
<reference evidence="13 14" key="1">
    <citation type="journal article" date="2004" name="Nature">
        <title>Genome evolution in yeasts.</title>
        <authorList>
            <consortium name="Genolevures"/>
            <person name="Dujon B."/>
            <person name="Sherman D."/>
            <person name="Fischer G."/>
            <person name="Durrens P."/>
            <person name="Casaregola S."/>
            <person name="Lafontaine I."/>
            <person name="de Montigny J."/>
            <person name="Marck C."/>
            <person name="Neuveglise C."/>
            <person name="Talla E."/>
            <person name="Goffard N."/>
            <person name="Frangeul L."/>
            <person name="Aigle M."/>
            <person name="Anthouard V."/>
            <person name="Babour A."/>
            <person name="Barbe V."/>
            <person name="Barnay S."/>
            <person name="Blanchin S."/>
            <person name="Beckerich J.M."/>
            <person name="Beyne E."/>
            <person name="Bleykasten C."/>
            <person name="Boisrame A."/>
            <person name="Boyer J."/>
            <person name="Cattolico L."/>
            <person name="Confanioleri F."/>
            <person name="de Daruvar A."/>
            <person name="Despons L."/>
            <person name="Fabre E."/>
            <person name="Fairhead C."/>
            <person name="Ferry-Dumazet H."/>
            <person name="Groppi A."/>
            <person name="Hantraye F."/>
            <person name="Hennequin C."/>
            <person name="Jauniaux N."/>
            <person name="Joyet P."/>
            <person name="Kachouri R."/>
            <person name="Kerrest A."/>
            <person name="Koszul R."/>
            <person name="Lemaire M."/>
            <person name="Lesur I."/>
            <person name="Ma L."/>
            <person name="Muller H."/>
            <person name="Nicaud J.M."/>
            <person name="Nikolski M."/>
            <person name="Oztas S."/>
            <person name="Ozier-Kalogeropoulos O."/>
            <person name="Pellenz S."/>
            <person name="Potier S."/>
            <person name="Richard G.F."/>
            <person name="Straub M.L."/>
            <person name="Suleau A."/>
            <person name="Swennene D."/>
            <person name="Tekaia F."/>
            <person name="Wesolowski-Louvel M."/>
            <person name="Westhof E."/>
            <person name="Wirth B."/>
            <person name="Zeniou-Meyer M."/>
            <person name="Zivanovic I."/>
            <person name="Bolotin-Fukuhara M."/>
            <person name="Thierry A."/>
            <person name="Bouchier C."/>
            <person name="Caudron B."/>
            <person name="Scarpelli C."/>
            <person name="Gaillardin C."/>
            <person name="Weissenbach J."/>
            <person name="Wincker P."/>
            <person name="Souciet J.L."/>
        </authorList>
    </citation>
    <scope>NUCLEOTIDE SEQUENCE [LARGE SCALE GENOMIC DNA]</scope>
    <source>
        <strain evidence="14">ATCC 2001 / BCRC 20586 / JCM 3761 / NBRC 0622 / NRRL Y-65 / CBS 138</strain>
    </source>
</reference>
<keyword evidence="3" id="KW-0813">Transport</keyword>
<keyword evidence="5" id="KW-0653">Protein transport</keyword>
<dbReference type="EMBL" id="CR380957">
    <property type="protein sequence ID" value="CAG61425.1"/>
    <property type="molecule type" value="Genomic_DNA"/>
</dbReference>
<evidence type="ECO:0000313" key="14">
    <source>
        <dbReference type="Proteomes" id="UP000002428"/>
    </source>
</evidence>
<keyword evidence="4 10" id="KW-0812">Transmembrane</keyword>
<dbReference type="GO" id="GO:0031201">
    <property type="term" value="C:SNARE complex"/>
    <property type="evidence" value="ECO:0007669"/>
    <property type="project" value="TreeGrafter"/>
</dbReference>
<accession>Q6FMT0</accession>
<dbReference type="KEGG" id="cgr:2890488"/>
<dbReference type="STRING" id="284593.Q6FMT0"/>
<protein>
    <recommendedName>
        <fullName evidence="11">t-SNARE coiled-coil homology domain-containing protein</fullName>
    </recommendedName>
</protein>
<sequence length="340" mass="39354">MSNLTPLFRQYVSIIADESTGLQEAQSETKSSLNEIVTRDSFLKECRSLAKFLFELNTVLKSVCEEYMNDFSMTEAEKDNFDAEARLQLQEYVKKLKHLEQYEKGRRKLIDEQIRKISGSLNFFKYNNRNIDKRDFISYQNFNNDFRSGVLRSLNLWLKYVSSEFSNMQQERLASQRKFQQSLSFSQPSQEVDLNNHSEVDLTESISLTVSQSQPVEHIQDEIKQYEETISQLTQEQLQVLETEHEELINQKNEQLKKVGLINKTIMEIVGVQSELAAHLQVQSQNINSMLDNQDIIETNITKGNKELKKAQRAAGKTAKLTTYIAVIIGILILLLDYIS</sequence>
<dbReference type="Gene3D" id="1.20.5.110">
    <property type="match status" value="1"/>
</dbReference>
<evidence type="ECO:0000313" key="12">
    <source>
        <dbReference type="CGD" id="CAL0133939"/>
    </source>
</evidence>
<evidence type="ECO:0000256" key="8">
    <source>
        <dbReference type="ARBA" id="ARBA00023136"/>
    </source>
</evidence>
<dbReference type="GO" id="GO:0005783">
    <property type="term" value="C:endoplasmic reticulum"/>
    <property type="evidence" value="ECO:0007669"/>
    <property type="project" value="TreeGrafter"/>
</dbReference>
<dbReference type="GO" id="GO:0015031">
    <property type="term" value="P:protein transport"/>
    <property type="evidence" value="ECO:0007669"/>
    <property type="project" value="UniProtKB-KW"/>
</dbReference>
<dbReference type="Proteomes" id="UP000002428">
    <property type="component" value="Chromosome K"/>
</dbReference>
<organism evidence="13 14">
    <name type="scientific">Candida glabrata (strain ATCC 2001 / BCRC 20586 / JCM 3761 / NBRC 0622 / NRRL Y-65 / CBS 138)</name>
    <name type="common">Yeast</name>
    <name type="synonym">Nakaseomyces glabratus</name>
    <dbReference type="NCBI Taxonomy" id="284593"/>
    <lineage>
        <taxon>Eukaryota</taxon>
        <taxon>Fungi</taxon>
        <taxon>Dikarya</taxon>
        <taxon>Ascomycota</taxon>
        <taxon>Saccharomycotina</taxon>
        <taxon>Saccharomycetes</taxon>
        <taxon>Saccharomycetales</taxon>
        <taxon>Saccharomycetaceae</taxon>
        <taxon>Nakaseomyces</taxon>
    </lineage>
</organism>
<evidence type="ECO:0000256" key="2">
    <source>
        <dbReference type="ARBA" id="ARBA00009063"/>
    </source>
</evidence>
<dbReference type="InterPro" id="IPR000727">
    <property type="entry name" value="T_SNARE_dom"/>
</dbReference>
<name>Q6FMT0_CANGA</name>
<dbReference type="OMA" id="RLQFQQY"/>
<dbReference type="CGD" id="CAL0133939">
    <property type="gene designation" value="CAGL0K05489g"/>
</dbReference>
<dbReference type="FunCoup" id="Q6FMT0">
    <property type="interactions" value="315"/>
</dbReference>
<comment type="subcellular location">
    <subcellularLocation>
        <location evidence="1">Membrane</location>
        <topology evidence="1">Single-pass type IV membrane protein</topology>
    </subcellularLocation>
</comment>
<dbReference type="VEuPathDB" id="FungiDB:CAGL0K05489g"/>
<evidence type="ECO:0000256" key="4">
    <source>
        <dbReference type="ARBA" id="ARBA00022692"/>
    </source>
</evidence>
<evidence type="ECO:0000256" key="10">
    <source>
        <dbReference type="SAM" id="Phobius"/>
    </source>
</evidence>
<dbReference type="AlphaFoldDB" id="Q6FMT0"/>
<proteinExistence type="inferred from homology"/>
<dbReference type="InParanoid" id="Q6FMT0"/>
<evidence type="ECO:0000256" key="9">
    <source>
        <dbReference type="SAM" id="Coils"/>
    </source>
</evidence>
<dbReference type="HOGENOM" id="CLU_069210_1_0_1"/>
<keyword evidence="7 9" id="KW-0175">Coiled coil</keyword>
<evidence type="ECO:0000256" key="3">
    <source>
        <dbReference type="ARBA" id="ARBA00022448"/>
    </source>
</evidence>
<dbReference type="InterPro" id="IPR019529">
    <property type="entry name" value="Syntaxin-18_N"/>
</dbReference>